<gene>
    <name evidence="2" type="ORF">CCAP1982_LOCUS9986</name>
</gene>
<proteinExistence type="predicted"/>
<comment type="caution">
    <text evidence="2">The sequence shown here is derived from an EMBL/GenBank/DDBJ whole genome shotgun (WGS) entry which is preliminary data.</text>
</comment>
<evidence type="ECO:0000256" key="1">
    <source>
        <dbReference type="SAM" id="MobiDB-lite"/>
    </source>
</evidence>
<name>A0A811UQS3_CERCA</name>
<reference evidence="2" key="1">
    <citation type="submission" date="2020-11" db="EMBL/GenBank/DDBJ databases">
        <authorList>
            <person name="Whitehead M."/>
        </authorList>
    </citation>
    <scope>NUCLEOTIDE SEQUENCE</scope>
    <source>
        <strain evidence="2">EGII</strain>
    </source>
</reference>
<feature type="region of interest" description="Disordered" evidence="1">
    <location>
        <begin position="1"/>
        <end position="35"/>
    </location>
</feature>
<evidence type="ECO:0000313" key="2">
    <source>
        <dbReference type="EMBL" id="CAD7001489.1"/>
    </source>
</evidence>
<feature type="non-terminal residue" evidence="2">
    <location>
        <position position="69"/>
    </location>
</feature>
<sequence length="69" mass="8073">MPPKGLAKPEIEKFANFDWDDSADEENEEHEDENMDRIIEESLKNLDNRAENMQVGFIDQFIATENNED</sequence>
<dbReference type="Proteomes" id="UP000606786">
    <property type="component" value="Unassembled WGS sequence"/>
</dbReference>
<organism evidence="2 3">
    <name type="scientific">Ceratitis capitata</name>
    <name type="common">Mediterranean fruit fly</name>
    <name type="synonym">Tephritis capitata</name>
    <dbReference type="NCBI Taxonomy" id="7213"/>
    <lineage>
        <taxon>Eukaryota</taxon>
        <taxon>Metazoa</taxon>
        <taxon>Ecdysozoa</taxon>
        <taxon>Arthropoda</taxon>
        <taxon>Hexapoda</taxon>
        <taxon>Insecta</taxon>
        <taxon>Pterygota</taxon>
        <taxon>Neoptera</taxon>
        <taxon>Endopterygota</taxon>
        <taxon>Diptera</taxon>
        <taxon>Brachycera</taxon>
        <taxon>Muscomorpha</taxon>
        <taxon>Tephritoidea</taxon>
        <taxon>Tephritidae</taxon>
        <taxon>Ceratitis</taxon>
        <taxon>Ceratitis</taxon>
    </lineage>
</organism>
<feature type="compositionally biased region" description="Acidic residues" evidence="1">
    <location>
        <begin position="18"/>
        <end position="34"/>
    </location>
</feature>
<protein>
    <submittedName>
        <fullName evidence="2">(Mediterranean fruit fly) hypothetical protein</fullName>
    </submittedName>
</protein>
<evidence type="ECO:0000313" key="3">
    <source>
        <dbReference type="Proteomes" id="UP000606786"/>
    </source>
</evidence>
<accession>A0A811UQS3</accession>
<keyword evidence="3" id="KW-1185">Reference proteome</keyword>
<dbReference type="AlphaFoldDB" id="A0A811UQS3"/>
<dbReference type="EMBL" id="CAJHJT010000023">
    <property type="protein sequence ID" value="CAD7001489.1"/>
    <property type="molecule type" value="Genomic_DNA"/>
</dbReference>